<reference evidence="4" key="1">
    <citation type="submission" date="2018-05" db="EMBL/GenBank/DDBJ databases">
        <authorList>
            <person name="Lanie J.A."/>
            <person name="Ng W.-L."/>
            <person name="Kazmierczak K.M."/>
            <person name="Andrzejewski T.M."/>
            <person name="Davidsen T.M."/>
            <person name="Wayne K.J."/>
            <person name="Tettelin H."/>
            <person name="Glass J.I."/>
            <person name="Rusch D."/>
            <person name="Podicherti R."/>
            <person name="Tsui H.-C.T."/>
            <person name="Winkler M.E."/>
        </authorList>
    </citation>
    <scope>NUCLEOTIDE SEQUENCE</scope>
</reference>
<dbReference type="Pfam" id="PF17806">
    <property type="entry name" value="SO_alpha_A3"/>
    <property type="match status" value="1"/>
</dbReference>
<gene>
    <name evidence="4" type="ORF">METZ01_LOCUS420315</name>
</gene>
<dbReference type="PANTHER" id="PTHR43757">
    <property type="entry name" value="AMINOMETHYLTRANSFERASE"/>
    <property type="match status" value="1"/>
</dbReference>
<feature type="non-terminal residue" evidence="4">
    <location>
        <position position="1"/>
    </location>
</feature>
<accession>A0A382XAV8</accession>
<evidence type="ECO:0000259" key="3">
    <source>
        <dbReference type="Pfam" id="PF17806"/>
    </source>
</evidence>
<name>A0A382XAV8_9ZZZZ</name>
<evidence type="ECO:0000313" key="4">
    <source>
        <dbReference type="EMBL" id="SVD67461.1"/>
    </source>
</evidence>
<dbReference type="InterPro" id="IPR006222">
    <property type="entry name" value="GCVT_N"/>
</dbReference>
<dbReference type="Gene3D" id="1.10.10.1100">
    <property type="entry name" value="BFD-like [2Fe-2S]-binding domain"/>
    <property type="match status" value="1"/>
</dbReference>
<feature type="domain" description="SoxA A3" evidence="3">
    <location>
        <begin position="67"/>
        <end position="151"/>
    </location>
</feature>
<evidence type="ECO:0000259" key="2">
    <source>
        <dbReference type="Pfam" id="PF01571"/>
    </source>
</evidence>
<dbReference type="InterPro" id="IPR028896">
    <property type="entry name" value="GcvT/YgfZ/DmdA"/>
</dbReference>
<dbReference type="Pfam" id="PF01571">
    <property type="entry name" value="GCV_T"/>
    <property type="match status" value="1"/>
</dbReference>
<dbReference type="PANTHER" id="PTHR43757:SF2">
    <property type="entry name" value="AMINOMETHYLTRANSFERASE, MITOCHONDRIAL"/>
    <property type="match status" value="1"/>
</dbReference>
<feature type="non-terminal residue" evidence="4">
    <location>
        <position position="272"/>
    </location>
</feature>
<dbReference type="InterPro" id="IPR027266">
    <property type="entry name" value="TrmE/GcvT-like"/>
</dbReference>
<dbReference type="AlphaFoldDB" id="A0A382XAV8"/>
<keyword evidence="1" id="KW-0560">Oxidoreductase</keyword>
<dbReference type="GO" id="GO:0016491">
    <property type="term" value="F:oxidoreductase activity"/>
    <property type="evidence" value="ECO:0007669"/>
    <property type="project" value="UniProtKB-KW"/>
</dbReference>
<proteinExistence type="predicted"/>
<sequence>DESMPSGMSVAGRAKGTMALSDAMKEGHELGSTVASDLGYEVADQEVTSTPAVAYNIVANWGVPSGKNRAWVDFQNDVTAKDVRLANQEGFKSVEHVKRYTTLGMATDQGKTANVLGIGIMAENMGQTMEETGTTIFRPPYSPVAVGAFAGRRRGMEFYPTRYTPSHKWSEEQGAVFVEVGMWYRSQWFPQPGETHWRQSVDREVIQTRSSVGICDVTTLGKIDIKGSDVSEFLNKVYVNAFAKLPVGKTRYGLMLREDSMAMDDGTTARLA</sequence>
<organism evidence="4">
    <name type="scientific">marine metagenome</name>
    <dbReference type="NCBI Taxonomy" id="408172"/>
    <lineage>
        <taxon>unclassified sequences</taxon>
        <taxon>metagenomes</taxon>
        <taxon>ecological metagenomes</taxon>
    </lineage>
</organism>
<evidence type="ECO:0008006" key="5">
    <source>
        <dbReference type="Google" id="ProtNLM"/>
    </source>
</evidence>
<protein>
    <recommendedName>
        <fullName evidence="5">Sarcosine oxidase subunit alpha</fullName>
    </recommendedName>
</protein>
<dbReference type="SUPFAM" id="SSF103025">
    <property type="entry name" value="Folate-binding domain"/>
    <property type="match status" value="1"/>
</dbReference>
<feature type="domain" description="GCVT N-terminal" evidence="2">
    <location>
        <begin position="167"/>
        <end position="272"/>
    </location>
</feature>
<dbReference type="InterPro" id="IPR041854">
    <property type="entry name" value="BFD-like_2Fe2S-bd_dom_sf"/>
</dbReference>
<evidence type="ECO:0000256" key="1">
    <source>
        <dbReference type="ARBA" id="ARBA00023002"/>
    </source>
</evidence>
<dbReference type="InterPro" id="IPR041117">
    <property type="entry name" value="SoxA_A3"/>
</dbReference>
<dbReference type="EMBL" id="UINC01165842">
    <property type="protein sequence ID" value="SVD67461.1"/>
    <property type="molecule type" value="Genomic_DNA"/>
</dbReference>
<dbReference type="Gene3D" id="3.30.1360.120">
    <property type="entry name" value="Probable tRNA modification gtpase trme, domain 1"/>
    <property type="match status" value="1"/>
</dbReference>